<accession>A0A4Z1G7V2</accession>
<reference evidence="1 2" key="1">
    <citation type="submission" date="2017-12" db="EMBL/GenBank/DDBJ databases">
        <title>Comparative genomics of Botrytis spp.</title>
        <authorList>
            <person name="Valero-Jimenez C.A."/>
            <person name="Tapia P."/>
            <person name="Veloso J."/>
            <person name="Silva-Moreno E."/>
            <person name="Staats M."/>
            <person name="Valdes J.H."/>
            <person name="Van Kan J.A.L."/>
        </authorList>
    </citation>
    <scope>NUCLEOTIDE SEQUENCE [LARGE SCALE GENOMIC DNA]</scope>
    <source>
        <strain evidence="1 2">Bh0001</strain>
    </source>
</reference>
<name>A0A4Z1G7V2_9HELO</name>
<dbReference type="Proteomes" id="UP000297814">
    <property type="component" value="Unassembled WGS sequence"/>
</dbReference>
<dbReference type="AlphaFoldDB" id="A0A4Z1G7V2"/>
<gene>
    <name evidence="1" type="ORF">BHYA_0363g00090</name>
</gene>
<evidence type="ECO:0000313" key="1">
    <source>
        <dbReference type="EMBL" id="TGO32038.1"/>
    </source>
</evidence>
<organism evidence="1 2">
    <name type="scientific">Botrytis hyacinthi</name>
    <dbReference type="NCBI Taxonomy" id="278943"/>
    <lineage>
        <taxon>Eukaryota</taxon>
        <taxon>Fungi</taxon>
        <taxon>Dikarya</taxon>
        <taxon>Ascomycota</taxon>
        <taxon>Pezizomycotina</taxon>
        <taxon>Leotiomycetes</taxon>
        <taxon>Helotiales</taxon>
        <taxon>Sclerotiniaceae</taxon>
        <taxon>Botrytis</taxon>
    </lineage>
</organism>
<sequence>MTQDFNWNLPGLNKREFTAYANLLALRNDGQVEPVSLGMELSDKNESTTDSDVISIDTSYCDQISDSGYHQLKTKFLDCLAELAANKKGGKHVACSSMMEGEENVTLWITRNGGFQIVDNIFFEKLSKRLSGLFHGKDLPNQIVEEVLWNEMLAYYEDRLEDTYIPNLRLSLKSCSTIFNNANNDKFTTARKELSVLQNQTFSRLKAGQRLIGRRGTLVTKAYDLRKSKVVEELLQTSPKSTKQTRKLWIDICFLGRLRVILEKFKEVSLKLPSFNNVTIIPVTGDRIPQKALKDALQLRETLNLLDLPTNTLTVETVIGPSWTVAKAKREYRKLQKQALNIHAEIK</sequence>
<keyword evidence="2" id="KW-1185">Reference proteome</keyword>
<evidence type="ECO:0000313" key="2">
    <source>
        <dbReference type="Proteomes" id="UP000297814"/>
    </source>
</evidence>
<comment type="caution">
    <text evidence="1">The sequence shown here is derived from an EMBL/GenBank/DDBJ whole genome shotgun (WGS) entry which is preliminary data.</text>
</comment>
<proteinExistence type="predicted"/>
<protein>
    <submittedName>
        <fullName evidence="1">Uncharacterized protein</fullName>
    </submittedName>
</protein>
<dbReference type="EMBL" id="PQXK01000363">
    <property type="protein sequence ID" value="TGO32038.1"/>
    <property type="molecule type" value="Genomic_DNA"/>
</dbReference>